<dbReference type="AlphaFoldDB" id="A0A840RQU2"/>
<keyword evidence="2" id="KW-1185">Reference proteome</keyword>
<reference evidence="1 2" key="1">
    <citation type="submission" date="2020-08" db="EMBL/GenBank/DDBJ databases">
        <title>Genomic Encyclopedia of Type Strains, Phase IV (KMG-IV): sequencing the most valuable type-strain genomes for metagenomic binning, comparative biology and taxonomic classification.</title>
        <authorList>
            <person name="Goeker M."/>
        </authorList>
    </citation>
    <scope>NUCLEOTIDE SEQUENCE [LARGE SCALE GENOMIC DNA]</scope>
    <source>
        <strain evidence="1 2">DSM 23240</strain>
    </source>
</reference>
<name>A0A840RQU2_9BURK</name>
<evidence type="ECO:0000313" key="2">
    <source>
        <dbReference type="Proteomes" id="UP000571084"/>
    </source>
</evidence>
<dbReference type="EMBL" id="JACHHQ010000005">
    <property type="protein sequence ID" value="MBB5200797.1"/>
    <property type="molecule type" value="Genomic_DNA"/>
</dbReference>
<proteinExistence type="predicted"/>
<accession>A0A840RQU2</accession>
<organism evidence="1 2">
    <name type="scientific">Glaciimonas immobilis</name>
    <dbReference type="NCBI Taxonomy" id="728004"/>
    <lineage>
        <taxon>Bacteria</taxon>
        <taxon>Pseudomonadati</taxon>
        <taxon>Pseudomonadota</taxon>
        <taxon>Betaproteobacteria</taxon>
        <taxon>Burkholderiales</taxon>
        <taxon>Oxalobacteraceae</taxon>
        <taxon>Glaciimonas</taxon>
    </lineage>
</organism>
<evidence type="ECO:0000313" key="1">
    <source>
        <dbReference type="EMBL" id="MBB5200797.1"/>
    </source>
</evidence>
<comment type="caution">
    <text evidence="1">The sequence shown here is derived from an EMBL/GenBank/DDBJ whole genome shotgun (WGS) entry which is preliminary data.</text>
</comment>
<dbReference type="Proteomes" id="UP000571084">
    <property type="component" value="Unassembled WGS sequence"/>
</dbReference>
<sequence length="71" mass="7943">MNLCSFCEANAGRINANRECCQLRDLAQSPRHTQAAYGASLTESARVALRPKLVEEIKRLKLLKLNQGDEK</sequence>
<gene>
    <name evidence="1" type="ORF">HNR39_002639</name>
</gene>
<protein>
    <submittedName>
        <fullName evidence="1">Uncharacterized protein</fullName>
    </submittedName>
</protein>